<sequence length="379" mass="42802">MKNLFYIGIVGLLLFEIANVYFIMPMPGSQRMNSLDLAYFLYSWRWAFRAVFGLLILAGAASAIRQSRWVALVALVLVAGVGYAFNFRMAADHMFYQPSSVQLQPASRNAVKPDREILGIKVNGQAKAYPIQFIGYHHQVLDTIGGQPIMVTYCTVCRTGRVFRPVINGKPATFRLVGMDHFNAMFEDAGTGSWWRQANGESIAGSLKGDTLPEVFSEQMTLKQWMALHPHSLVMQPDTTFSERYAKMDTYERGKGSSDLTRMDSLSWHDKSWVVGLSVGKRSKAYDWNRLKRERLIQDTLANRPVLLVLANDNRSFFAYERPASPTRFVLRHDTLSSGTQSYALSGRSLGAGPGLVRLPAHQEFWHSWQTFHPATGRY</sequence>
<evidence type="ECO:0000256" key="1">
    <source>
        <dbReference type="SAM" id="Phobius"/>
    </source>
</evidence>
<dbReference type="KEGG" id="srd:SD10_09615"/>
<proteinExistence type="predicted"/>
<dbReference type="PATRIC" id="fig|1379870.5.peg.2092"/>
<evidence type="ECO:0008006" key="4">
    <source>
        <dbReference type="Google" id="ProtNLM"/>
    </source>
</evidence>
<dbReference type="Pfam" id="PF11376">
    <property type="entry name" value="DUF3179"/>
    <property type="match status" value="1"/>
</dbReference>
<dbReference type="STRING" id="1379870.SD10_09615"/>
<dbReference type="EMBL" id="CP010429">
    <property type="protein sequence ID" value="AKD55123.1"/>
    <property type="molecule type" value="Genomic_DNA"/>
</dbReference>
<name>A0A0E3ZTP2_9BACT</name>
<keyword evidence="1" id="KW-0472">Membrane</keyword>
<dbReference type="AlphaFoldDB" id="A0A0E3ZTP2"/>
<dbReference type="HOGENOM" id="CLU_061797_0_0_10"/>
<dbReference type="RefSeq" id="WP_046573607.1">
    <property type="nucleotide sequence ID" value="NZ_CP010429.1"/>
</dbReference>
<protein>
    <recommendedName>
        <fullName evidence="4">DUF3179 domain-containing protein</fullName>
    </recommendedName>
</protein>
<dbReference type="Proteomes" id="UP000033054">
    <property type="component" value="Chromosome"/>
</dbReference>
<dbReference type="InterPro" id="IPR021516">
    <property type="entry name" value="DUF3179"/>
</dbReference>
<feature type="transmembrane region" description="Helical" evidence="1">
    <location>
        <begin position="69"/>
        <end position="87"/>
    </location>
</feature>
<keyword evidence="1" id="KW-1133">Transmembrane helix</keyword>
<evidence type="ECO:0000313" key="2">
    <source>
        <dbReference type="EMBL" id="AKD55123.1"/>
    </source>
</evidence>
<keyword evidence="1" id="KW-0812">Transmembrane</keyword>
<accession>A0A0E3ZTP2</accession>
<organism evidence="2 3">
    <name type="scientific">Spirosoma radiotolerans</name>
    <dbReference type="NCBI Taxonomy" id="1379870"/>
    <lineage>
        <taxon>Bacteria</taxon>
        <taxon>Pseudomonadati</taxon>
        <taxon>Bacteroidota</taxon>
        <taxon>Cytophagia</taxon>
        <taxon>Cytophagales</taxon>
        <taxon>Cytophagaceae</taxon>
        <taxon>Spirosoma</taxon>
    </lineage>
</organism>
<dbReference type="OrthoDB" id="9806357at2"/>
<feature type="transmembrane region" description="Helical" evidence="1">
    <location>
        <begin position="46"/>
        <end position="63"/>
    </location>
</feature>
<gene>
    <name evidence="2" type="ORF">SD10_09615</name>
</gene>
<feature type="transmembrane region" description="Helical" evidence="1">
    <location>
        <begin position="6"/>
        <end position="25"/>
    </location>
</feature>
<evidence type="ECO:0000313" key="3">
    <source>
        <dbReference type="Proteomes" id="UP000033054"/>
    </source>
</evidence>
<keyword evidence="3" id="KW-1185">Reference proteome</keyword>
<reference evidence="2 3" key="1">
    <citation type="journal article" date="2014" name="Curr. Microbiol.">
        <title>Spirosoma radiotolerans sp. nov., a gamma-radiation-resistant bacterium isolated from gamma ray-irradiated soil.</title>
        <authorList>
            <person name="Lee J.J."/>
            <person name="Srinivasan S."/>
            <person name="Lim S."/>
            <person name="Joe M."/>
            <person name="Im S."/>
            <person name="Bae S.I."/>
            <person name="Park K.R."/>
            <person name="Han J.H."/>
            <person name="Park S.H."/>
            <person name="Joo B.M."/>
            <person name="Park S.J."/>
            <person name="Kim M.K."/>
        </authorList>
    </citation>
    <scope>NUCLEOTIDE SEQUENCE [LARGE SCALE GENOMIC DNA]</scope>
    <source>
        <strain evidence="2 3">DG5A</strain>
    </source>
</reference>